<dbReference type="Proteomes" id="UP001519887">
    <property type="component" value="Unassembled WGS sequence"/>
</dbReference>
<feature type="non-terminal residue" evidence="3">
    <location>
        <position position="121"/>
    </location>
</feature>
<comment type="caution">
    <text evidence="3">The sequence shown here is derived from an EMBL/GenBank/DDBJ whole genome shotgun (WGS) entry which is preliminary data.</text>
</comment>
<sequence>MKWIGLHVEGFGKLSDFRCSFDAPVTVIYGPNEAGKSTMLGFIRSMLYGFATRANPSERQEPSAGGRHGGRLLFRDSLGRAYVLERLAKTAGGKLSVRPYEGQLAEGQQNDTDVPAAPDLP</sequence>
<reference evidence="3 4" key="1">
    <citation type="submission" date="2021-07" db="EMBL/GenBank/DDBJ databases">
        <title>Paenibacillus radiodurans sp. nov., isolated from the southeastern edge of Tengger Desert.</title>
        <authorList>
            <person name="Zhang G."/>
        </authorList>
    </citation>
    <scope>NUCLEOTIDE SEQUENCE [LARGE SCALE GENOMIC DNA]</scope>
    <source>
        <strain evidence="3 4">CCM 7311</strain>
    </source>
</reference>
<dbReference type="Gene3D" id="3.40.50.300">
    <property type="entry name" value="P-loop containing nucleotide triphosphate hydrolases"/>
    <property type="match status" value="1"/>
</dbReference>
<keyword evidence="4" id="KW-1185">Reference proteome</keyword>
<proteinExistence type="predicted"/>
<dbReference type="EMBL" id="JAHZIK010003426">
    <property type="protein sequence ID" value="MBW7461943.1"/>
    <property type="molecule type" value="Genomic_DNA"/>
</dbReference>
<accession>A0ABS7CM18</accession>
<evidence type="ECO:0000313" key="4">
    <source>
        <dbReference type="Proteomes" id="UP001519887"/>
    </source>
</evidence>
<feature type="region of interest" description="Disordered" evidence="1">
    <location>
        <begin position="99"/>
        <end position="121"/>
    </location>
</feature>
<dbReference type="PANTHER" id="PTHR41259:SF1">
    <property type="entry name" value="DOUBLE-STRAND BREAK REPAIR RAD50 ATPASE, PUTATIVE-RELATED"/>
    <property type="match status" value="1"/>
</dbReference>
<dbReference type="Pfam" id="PF13476">
    <property type="entry name" value="AAA_23"/>
    <property type="match status" value="1"/>
</dbReference>
<feature type="domain" description="Rad50/SbcC-type AAA" evidence="2">
    <location>
        <begin position="6"/>
        <end position="60"/>
    </location>
</feature>
<dbReference type="InterPro" id="IPR038729">
    <property type="entry name" value="Rad50/SbcC_AAA"/>
</dbReference>
<dbReference type="PANTHER" id="PTHR41259">
    <property type="entry name" value="DOUBLE-STRAND BREAK REPAIR RAD50 ATPASE, PUTATIVE-RELATED"/>
    <property type="match status" value="1"/>
</dbReference>
<dbReference type="InterPro" id="IPR027417">
    <property type="entry name" value="P-loop_NTPase"/>
</dbReference>
<evidence type="ECO:0000313" key="3">
    <source>
        <dbReference type="EMBL" id="MBW7461943.1"/>
    </source>
</evidence>
<evidence type="ECO:0000256" key="1">
    <source>
        <dbReference type="SAM" id="MobiDB-lite"/>
    </source>
</evidence>
<name>A0ABS7CM18_9BACL</name>
<protein>
    <submittedName>
        <fullName evidence="3">AAA family ATPase</fullName>
    </submittedName>
</protein>
<gene>
    <name evidence="3" type="ORF">K0U00_48615</name>
</gene>
<dbReference type="SUPFAM" id="SSF52540">
    <property type="entry name" value="P-loop containing nucleoside triphosphate hydrolases"/>
    <property type="match status" value="1"/>
</dbReference>
<organism evidence="3 4">
    <name type="scientific">Paenibacillus sepulcri</name>
    <dbReference type="NCBI Taxonomy" id="359917"/>
    <lineage>
        <taxon>Bacteria</taxon>
        <taxon>Bacillati</taxon>
        <taxon>Bacillota</taxon>
        <taxon>Bacilli</taxon>
        <taxon>Bacillales</taxon>
        <taxon>Paenibacillaceae</taxon>
        <taxon>Paenibacillus</taxon>
    </lineage>
</organism>
<evidence type="ECO:0000259" key="2">
    <source>
        <dbReference type="Pfam" id="PF13476"/>
    </source>
</evidence>